<evidence type="ECO:0000256" key="1">
    <source>
        <dbReference type="SAM" id="SignalP"/>
    </source>
</evidence>
<name>A0A2P4QYT8_RHIID</name>
<keyword evidence="1" id="KW-0732">Signal</keyword>
<keyword evidence="3" id="KW-1185">Reference proteome</keyword>
<reference evidence="2 3" key="1">
    <citation type="journal article" date="2013" name="Proc. Natl. Acad. Sci. U.S.A.">
        <title>Genome of an arbuscular mycorrhizal fungus provides insight into the oldest plant symbiosis.</title>
        <authorList>
            <person name="Tisserant E."/>
            <person name="Malbreil M."/>
            <person name="Kuo A."/>
            <person name="Kohler A."/>
            <person name="Symeonidi A."/>
            <person name="Balestrini R."/>
            <person name="Charron P."/>
            <person name="Duensing N."/>
            <person name="Frei Dit Frey N."/>
            <person name="Gianinazzi-Pearson V."/>
            <person name="Gilbert L.B."/>
            <person name="Handa Y."/>
            <person name="Herr J.R."/>
            <person name="Hijri M."/>
            <person name="Koul R."/>
            <person name="Kawaguchi M."/>
            <person name="Krajinski F."/>
            <person name="Lammers P.J."/>
            <person name="Masclaux F.G."/>
            <person name="Murat C."/>
            <person name="Morin E."/>
            <person name="Ndikumana S."/>
            <person name="Pagni M."/>
            <person name="Petitpierre D."/>
            <person name="Requena N."/>
            <person name="Rosikiewicz P."/>
            <person name="Riley R."/>
            <person name="Saito K."/>
            <person name="San Clemente H."/>
            <person name="Shapiro H."/>
            <person name="van Tuinen D."/>
            <person name="Becard G."/>
            <person name="Bonfante P."/>
            <person name="Paszkowski U."/>
            <person name="Shachar-Hill Y.Y."/>
            <person name="Tuskan G.A."/>
            <person name="Young P.W."/>
            <person name="Sanders I.R."/>
            <person name="Henrissat B."/>
            <person name="Rensing S.A."/>
            <person name="Grigoriev I.V."/>
            <person name="Corradi N."/>
            <person name="Roux C."/>
            <person name="Martin F."/>
        </authorList>
    </citation>
    <scope>NUCLEOTIDE SEQUENCE [LARGE SCALE GENOMIC DNA]</scope>
    <source>
        <strain evidence="2 3">DAOM 197198</strain>
    </source>
</reference>
<sequence length="114" mass="13418">MITFSLSTAIILFNVLIALVSNAYEETLKNAHTIWVIELAEIIAEIELNPLISHYFPTLRAEVPWTIIYRASTEDVEKWATKHEEMKKKYQNINDKWTTKFDKDKMNDEMVKIK</sequence>
<proteinExistence type="predicted"/>
<feature type="signal peptide" evidence="1">
    <location>
        <begin position="1"/>
        <end position="23"/>
    </location>
</feature>
<feature type="chain" id="PRO_5015154112" description="Ion transport domain-containing protein" evidence="1">
    <location>
        <begin position="24"/>
        <end position="114"/>
    </location>
</feature>
<dbReference type="Proteomes" id="UP000018888">
    <property type="component" value="Unassembled WGS sequence"/>
</dbReference>
<dbReference type="EMBL" id="AUPC02000003">
    <property type="protein sequence ID" value="POG82762.1"/>
    <property type="molecule type" value="Genomic_DNA"/>
</dbReference>
<comment type="caution">
    <text evidence="2">The sequence shown here is derived from an EMBL/GenBank/DDBJ whole genome shotgun (WGS) entry which is preliminary data.</text>
</comment>
<evidence type="ECO:0008006" key="4">
    <source>
        <dbReference type="Google" id="ProtNLM"/>
    </source>
</evidence>
<organism evidence="2 3">
    <name type="scientific">Rhizophagus irregularis (strain DAOM 181602 / DAOM 197198 / MUCL 43194)</name>
    <name type="common">Arbuscular mycorrhizal fungus</name>
    <name type="synonym">Glomus intraradices</name>
    <dbReference type="NCBI Taxonomy" id="747089"/>
    <lineage>
        <taxon>Eukaryota</taxon>
        <taxon>Fungi</taxon>
        <taxon>Fungi incertae sedis</taxon>
        <taxon>Mucoromycota</taxon>
        <taxon>Glomeromycotina</taxon>
        <taxon>Glomeromycetes</taxon>
        <taxon>Glomerales</taxon>
        <taxon>Glomeraceae</taxon>
        <taxon>Rhizophagus</taxon>
    </lineage>
</organism>
<protein>
    <recommendedName>
        <fullName evidence="4">Ion transport domain-containing protein</fullName>
    </recommendedName>
</protein>
<dbReference type="AlphaFoldDB" id="A0A2P4QYT8"/>
<gene>
    <name evidence="2" type="ORF">GLOIN_2v1493532</name>
</gene>
<evidence type="ECO:0000313" key="2">
    <source>
        <dbReference type="EMBL" id="POG82762.1"/>
    </source>
</evidence>
<accession>A0A2P4QYT8</accession>
<evidence type="ECO:0000313" key="3">
    <source>
        <dbReference type="Proteomes" id="UP000018888"/>
    </source>
</evidence>
<reference evidence="2 3" key="2">
    <citation type="journal article" date="2018" name="New Phytol.">
        <title>High intraspecific genome diversity in the model arbuscular mycorrhizal symbiont Rhizophagus irregularis.</title>
        <authorList>
            <person name="Chen E.C.H."/>
            <person name="Morin E."/>
            <person name="Beaudet D."/>
            <person name="Noel J."/>
            <person name="Yildirir G."/>
            <person name="Ndikumana S."/>
            <person name="Charron P."/>
            <person name="St-Onge C."/>
            <person name="Giorgi J."/>
            <person name="Kruger M."/>
            <person name="Marton T."/>
            <person name="Ropars J."/>
            <person name="Grigoriev I.V."/>
            <person name="Hainaut M."/>
            <person name="Henrissat B."/>
            <person name="Roux C."/>
            <person name="Martin F."/>
            <person name="Corradi N."/>
        </authorList>
    </citation>
    <scope>NUCLEOTIDE SEQUENCE [LARGE SCALE GENOMIC DNA]</scope>
    <source>
        <strain evidence="2 3">DAOM 197198</strain>
    </source>
</reference>